<evidence type="ECO:0000313" key="1">
    <source>
        <dbReference type="EMBL" id="MFD2967704.1"/>
    </source>
</evidence>
<reference evidence="2" key="1">
    <citation type="journal article" date="2019" name="Int. J. Syst. Evol. Microbiol.">
        <title>The Global Catalogue of Microorganisms (GCM) 10K type strain sequencing project: providing services to taxonomists for standard genome sequencing and annotation.</title>
        <authorList>
            <consortium name="The Broad Institute Genomics Platform"/>
            <consortium name="The Broad Institute Genome Sequencing Center for Infectious Disease"/>
            <person name="Wu L."/>
            <person name="Ma J."/>
        </authorList>
    </citation>
    <scope>NUCLEOTIDE SEQUENCE [LARGE SCALE GENOMIC DNA]</scope>
    <source>
        <strain evidence="2">KCTC 22814</strain>
    </source>
</reference>
<evidence type="ECO:0000313" key="2">
    <source>
        <dbReference type="Proteomes" id="UP001597525"/>
    </source>
</evidence>
<dbReference type="Proteomes" id="UP001597525">
    <property type="component" value="Unassembled WGS sequence"/>
</dbReference>
<name>A0ABW6BGS5_9SPHI</name>
<dbReference type="EMBL" id="JBHUPB010000007">
    <property type="protein sequence ID" value="MFD2967704.1"/>
    <property type="molecule type" value="Genomic_DNA"/>
</dbReference>
<sequence length="765" mass="88817">MTRTFFKKLLVASVSVLALGIGIYAYACADGWWGYSYVSSFTPEAFADDSYKPLFYAPEEKFYDYAQLEYIEKDKDNILADWQQYLGAALPKNKITFYLMNDSSATEIEQLYRELQGNATQRSGLLASKKTQNFVQFLHYAKAIEASSTTTFSSWDYEDRIVVQTQSSLVEDIETFYQNLEKPDAFFANRIWFQVLKAKFYSDDRGSVIPFFEASANKQPKNDLYYRALGYVAGAYYQQSAYDKSNALFASIFNDVPSKRHEALYNFRPLSADSLHQALQQADSKAVQASMVAMNGYYHDAAEAMKRIYAIQANSPHLDFLLTRWVNAEESKVNDYYNVQKSSYPWDASQIDKETLNWLGEVLKQPKKLHNPPLVYLAYGYISMFCKDHEVAKTAYAKAARYARNQPLVAAQIRLFSLLNKVSQLKKVDAKSEKDLLADLTWLYQEVPQDSVLTKSFRYEYASTWIKTALSAVYANNNNPLMAELLYSEQGFYDNKEQGARMEEFLLQENKNGWNTLFADLYPYNLSDIYESRAIYAYYQNRIEEAIDLMERATPQQVRIDRGYDDIYYNAAILRGNPFNGKIKDCNDCDHEAPQKVKYTKLDFLRKVQELKQHIERGTDVYTNALLLGNAYYSTSFFGNARVFYYNTIIGEYGNYISTKNQPYILGMSNAKMYYEKALSAAENKEQRAKVSYLMAKVDRNEFYRKSYLQNEEYYWADPEQAMFKAWTGFRNLKNDYADTKYYQEVIRECGYFRSYLAQENGKGR</sequence>
<dbReference type="RefSeq" id="WP_320182982.1">
    <property type="nucleotide sequence ID" value="NZ_CP138332.1"/>
</dbReference>
<keyword evidence="2" id="KW-1185">Reference proteome</keyword>
<protein>
    <submittedName>
        <fullName evidence="1">Uncharacterized protein</fullName>
    </submittedName>
</protein>
<comment type="caution">
    <text evidence="1">The sequence shown here is derived from an EMBL/GenBank/DDBJ whole genome shotgun (WGS) entry which is preliminary data.</text>
</comment>
<organism evidence="1 2">
    <name type="scientific">Sphingobacterium bambusae</name>
    <dbReference type="NCBI Taxonomy" id="662858"/>
    <lineage>
        <taxon>Bacteria</taxon>
        <taxon>Pseudomonadati</taxon>
        <taxon>Bacteroidota</taxon>
        <taxon>Sphingobacteriia</taxon>
        <taxon>Sphingobacteriales</taxon>
        <taxon>Sphingobacteriaceae</taxon>
        <taxon>Sphingobacterium</taxon>
    </lineage>
</organism>
<accession>A0ABW6BGS5</accession>
<proteinExistence type="predicted"/>
<gene>
    <name evidence="1" type="ORF">ACFS7Y_09910</name>
</gene>